<protein>
    <recommendedName>
        <fullName evidence="2">LTD domain-containing protein</fullName>
    </recommendedName>
</protein>
<dbReference type="AlphaFoldDB" id="C7NJM6"/>
<organism evidence="3 4">
    <name type="scientific">Kytococcus sedentarius (strain ATCC 14392 / DSM 20547 / JCM 11482 / CCUG 33030 / NBRC 15357 / NCTC 11040 / CCM 314 / 541)</name>
    <name type="common">Micrococcus sedentarius</name>
    <dbReference type="NCBI Taxonomy" id="478801"/>
    <lineage>
        <taxon>Bacteria</taxon>
        <taxon>Bacillati</taxon>
        <taxon>Actinomycetota</taxon>
        <taxon>Actinomycetes</taxon>
        <taxon>Micrococcales</taxon>
        <taxon>Kytococcaceae</taxon>
        <taxon>Kytococcus</taxon>
    </lineage>
</organism>
<feature type="signal peptide" evidence="1">
    <location>
        <begin position="1"/>
        <end position="29"/>
    </location>
</feature>
<dbReference type="STRING" id="478801.Ksed_02760"/>
<dbReference type="InterPro" id="IPR036415">
    <property type="entry name" value="Lamin_tail_dom_sf"/>
</dbReference>
<evidence type="ECO:0000259" key="2">
    <source>
        <dbReference type="PROSITE" id="PS51841"/>
    </source>
</evidence>
<reference evidence="3 4" key="1">
    <citation type="journal article" date="2009" name="Stand. Genomic Sci.">
        <title>Complete genome sequence of Kytococcus sedentarius type strain (541).</title>
        <authorList>
            <person name="Sims D."/>
            <person name="Brettin T."/>
            <person name="Detter J.C."/>
            <person name="Han C."/>
            <person name="Lapidus A."/>
            <person name="Copeland A."/>
            <person name="Glavina Del Rio T."/>
            <person name="Nolan M."/>
            <person name="Chen F."/>
            <person name="Lucas S."/>
            <person name="Tice H."/>
            <person name="Cheng J.F."/>
            <person name="Bruce D."/>
            <person name="Goodwin L."/>
            <person name="Pitluck S."/>
            <person name="Ovchinnikova G."/>
            <person name="Pati A."/>
            <person name="Ivanova N."/>
            <person name="Mavrommatis K."/>
            <person name="Chen A."/>
            <person name="Palaniappan K."/>
            <person name="D'haeseleer P."/>
            <person name="Chain P."/>
            <person name="Bristow J."/>
            <person name="Eisen J.A."/>
            <person name="Markowitz V."/>
            <person name="Hugenholtz P."/>
            <person name="Schneider S."/>
            <person name="Goker M."/>
            <person name="Pukall R."/>
            <person name="Kyrpides N.C."/>
            <person name="Klenk H.P."/>
        </authorList>
    </citation>
    <scope>NUCLEOTIDE SEQUENCE [LARGE SCALE GENOMIC DNA]</scope>
    <source>
        <strain evidence="4">ATCC 14392 / DSM 20547 / JCM 11482 / CCUG 33030 / NBRC 15357 / NCTC 11040 / CCM 314 / 541</strain>
    </source>
</reference>
<keyword evidence="1" id="KW-0732">Signal</keyword>
<proteinExistence type="predicted"/>
<dbReference type="HOGENOM" id="CLU_116745_1_0_11"/>
<evidence type="ECO:0000313" key="3">
    <source>
        <dbReference type="EMBL" id="ACV05356.1"/>
    </source>
</evidence>
<keyword evidence="4" id="KW-1185">Reference proteome</keyword>
<dbReference type="RefSeq" id="WP_012801774.1">
    <property type="nucleotide sequence ID" value="NC_013169.1"/>
</dbReference>
<feature type="chain" id="PRO_5038834871" description="LTD domain-containing protein" evidence="1">
    <location>
        <begin position="30"/>
        <end position="164"/>
    </location>
</feature>
<dbReference type="SUPFAM" id="SSF74853">
    <property type="entry name" value="Lamin A/C globular tail domain"/>
    <property type="match status" value="1"/>
</dbReference>
<dbReference type="PROSITE" id="PS51841">
    <property type="entry name" value="LTD"/>
    <property type="match status" value="1"/>
</dbReference>
<name>C7NJM6_KYTSD</name>
<dbReference type="EMBL" id="CP001686">
    <property type="protein sequence ID" value="ACV05356.1"/>
    <property type="molecule type" value="Genomic_DNA"/>
</dbReference>
<dbReference type="Proteomes" id="UP000006666">
    <property type="component" value="Chromosome"/>
</dbReference>
<dbReference type="KEGG" id="kse:Ksed_02760"/>
<evidence type="ECO:0000313" key="4">
    <source>
        <dbReference type="Proteomes" id="UP000006666"/>
    </source>
</evidence>
<sequence length="164" mass="17612">MNRHSRMLGGLTSAALLAPAMLIAPAAEALPAVMISQIVYDSFGATKDDYSTRSLNAEYIVLKNTTSVSRTVTGWTVKDATGFRYTLPTTTIPAKGTVRIHTGKGTNTNARGATTPGHRYWGKTSYVWNNTGDTATLRNRAGSLVDTCKYTDKSTKDSIKSVAC</sequence>
<dbReference type="InterPro" id="IPR001322">
    <property type="entry name" value="Lamin_tail_dom"/>
</dbReference>
<dbReference type="Gene3D" id="2.60.40.1260">
    <property type="entry name" value="Lamin Tail domain"/>
    <property type="match status" value="1"/>
</dbReference>
<dbReference type="Pfam" id="PF00932">
    <property type="entry name" value="LTD"/>
    <property type="match status" value="1"/>
</dbReference>
<feature type="domain" description="LTD" evidence="2">
    <location>
        <begin position="24"/>
        <end position="152"/>
    </location>
</feature>
<dbReference type="eggNOG" id="COG1525">
    <property type="taxonomic scope" value="Bacteria"/>
</dbReference>
<gene>
    <name evidence="3" type="ordered locus">Ksed_02760</name>
</gene>
<accession>C7NJM6</accession>
<evidence type="ECO:0000256" key="1">
    <source>
        <dbReference type="SAM" id="SignalP"/>
    </source>
</evidence>